<evidence type="ECO:0000259" key="3">
    <source>
        <dbReference type="Pfam" id="PF12804"/>
    </source>
</evidence>
<organism evidence="4">
    <name type="scientific">marine metagenome</name>
    <dbReference type="NCBI Taxonomy" id="408172"/>
    <lineage>
        <taxon>unclassified sequences</taxon>
        <taxon>metagenomes</taxon>
        <taxon>ecological metagenomes</taxon>
    </lineage>
</organism>
<name>A0A381ZTM6_9ZZZZ</name>
<dbReference type="PANTHER" id="PTHR43584:SF5">
    <property type="entry name" value="PROTEIN LICC"/>
    <property type="match status" value="1"/>
</dbReference>
<dbReference type="CDD" id="cd02523">
    <property type="entry name" value="PC_cytidylyltransferase"/>
    <property type="match status" value="1"/>
</dbReference>
<accession>A0A381ZTM6</accession>
<protein>
    <recommendedName>
        <fullName evidence="3">MobA-like NTP transferase domain-containing protein</fullName>
    </recommendedName>
</protein>
<dbReference type="Gene3D" id="3.90.550.10">
    <property type="entry name" value="Spore Coat Polysaccharide Biosynthesis Protein SpsA, Chain A"/>
    <property type="match status" value="1"/>
</dbReference>
<evidence type="ECO:0000256" key="2">
    <source>
        <dbReference type="ARBA" id="ARBA00022695"/>
    </source>
</evidence>
<evidence type="ECO:0000313" key="4">
    <source>
        <dbReference type="EMBL" id="SVA92157.1"/>
    </source>
</evidence>
<dbReference type="InterPro" id="IPR025877">
    <property type="entry name" value="MobA-like_NTP_Trfase"/>
</dbReference>
<gene>
    <name evidence="4" type="ORF">METZ01_LOCUS145011</name>
</gene>
<dbReference type="GO" id="GO:0016779">
    <property type="term" value="F:nucleotidyltransferase activity"/>
    <property type="evidence" value="ECO:0007669"/>
    <property type="project" value="UniProtKB-KW"/>
</dbReference>
<dbReference type="InterPro" id="IPR029044">
    <property type="entry name" value="Nucleotide-diphossugar_trans"/>
</dbReference>
<keyword evidence="2" id="KW-0548">Nucleotidyltransferase</keyword>
<reference evidence="4" key="1">
    <citation type="submission" date="2018-05" db="EMBL/GenBank/DDBJ databases">
        <authorList>
            <person name="Lanie J.A."/>
            <person name="Ng W.-L."/>
            <person name="Kazmierczak K.M."/>
            <person name="Andrzejewski T.M."/>
            <person name="Davidsen T.M."/>
            <person name="Wayne K.J."/>
            <person name="Tettelin H."/>
            <person name="Glass J.I."/>
            <person name="Rusch D."/>
            <person name="Podicherti R."/>
            <person name="Tsui H.-C.T."/>
            <person name="Winkler M.E."/>
        </authorList>
    </citation>
    <scope>NUCLEOTIDE SEQUENCE</scope>
</reference>
<evidence type="ECO:0000256" key="1">
    <source>
        <dbReference type="ARBA" id="ARBA00022679"/>
    </source>
</evidence>
<feature type="domain" description="MobA-like NTP transferase" evidence="3">
    <location>
        <begin position="8"/>
        <end position="109"/>
    </location>
</feature>
<dbReference type="EMBL" id="UINC01022472">
    <property type="protein sequence ID" value="SVA92157.1"/>
    <property type="molecule type" value="Genomic_DNA"/>
</dbReference>
<sequence length="243" mass="27564">MDHVITKAVILAAGMGLRMKDMGEEIPKGFIRLGGSPIIEHSLRALISCGIREIMIVTGHKGRYYENLKETYSEIRTIENTKFADTGTMYSLWCARDFVDADFILLESDLIYHPGAITDILNVPYSDCLLLSGTTHAGDEVYVEAVENRVSRISKNLDQIKDPVGEYIGIAKISKHLYGRLKQTAEPLFDTNPKLSYDMDCLVRIASEHPIHFLSMDGLDWAEIDDLKQLKWAQKVWERIKDK</sequence>
<dbReference type="SUPFAM" id="SSF53448">
    <property type="entry name" value="Nucleotide-diphospho-sugar transferases"/>
    <property type="match status" value="1"/>
</dbReference>
<keyword evidence="1" id="KW-0808">Transferase</keyword>
<dbReference type="InterPro" id="IPR050065">
    <property type="entry name" value="GlmU-like"/>
</dbReference>
<proteinExistence type="predicted"/>
<dbReference type="Pfam" id="PF12804">
    <property type="entry name" value="NTP_transf_3"/>
    <property type="match status" value="1"/>
</dbReference>
<dbReference type="PANTHER" id="PTHR43584">
    <property type="entry name" value="NUCLEOTIDYL TRANSFERASE"/>
    <property type="match status" value="1"/>
</dbReference>
<dbReference type="AlphaFoldDB" id="A0A381ZTM6"/>